<name>A0ABP8L409_9BURK</name>
<dbReference type="RefSeq" id="WP_345061808.1">
    <property type="nucleotide sequence ID" value="NZ_BAABEX010000007.1"/>
</dbReference>
<keyword evidence="2" id="KW-1185">Reference proteome</keyword>
<dbReference type="EMBL" id="BAABEX010000007">
    <property type="protein sequence ID" value="GAA4421245.1"/>
    <property type="molecule type" value="Genomic_DNA"/>
</dbReference>
<evidence type="ECO:0008006" key="3">
    <source>
        <dbReference type="Google" id="ProtNLM"/>
    </source>
</evidence>
<dbReference type="Proteomes" id="UP001501788">
    <property type="component" value="Unassembled WGS sequence"/>
</dbReference>
<dbReference type="InterPro" id="IPR036567">
    <property type="entry name" value="RHF-like"/>
</dbReference>
<protein>
    <recommendedName>
        <fullName evidence="3">HPF/RaiA family ribosome-associated protein</fullName>
    </recommendedName>
</protein>
<organism evidence="1 2">
    <name type="scientific">Acidovorax lacteus</name>
    <dbReference type="NCBI Taxonomy" id="1924988"/>
    <lineage>
        <taxon>Bacteria</taxon>
        <taxon>Pseudomonadati</taxon>
        <taxon>Pseudomonadota</taxon>
        <taxon>Betaproteobacteria</taxon>
        <taxon>Burkholderiales</taxon>
        <taxon>Comamonadaceae</taxon>
        <taxon>Acidovorax</taxon>
    </lineage>
</organism>
<comment type="caution">
    <text evidence="1">The sequence shown here is derived from an EMBL/GenBank/DDBJ whole genome shotgun (WGS) entry which is preliminary data.</text>
</comment>
<reference evidence="2" key="1">
    <citation type="journal article" date="2019" name="Int. J. Syst. Evol. Microbiol.">
        <title>The Global Catalogue of Microorganisms (GCM) 10K type strain sequencing project: providing services to taxonomists for standard genome sequencing and annotation.</title>
        <authorList>
            <consortium name="The Broad Institute Genomics Platform"/>
            <consortium name="The Broad Institute Genome Sequencing Center for Infectious Disease"/>
            <person name="Wu L."/>
            <person name="Ma J."/>
        </authorList>
    </citation>
    <scope>NUCLEOTIDE SEQUENCE [LARGE SCALE GENOMIC DNA]</scope>
    <source>
        <strain evidence="2">JCM 31890</strain>
    </source>
</reference>
<evidence type="ECO:0000313" key="1">
    <source>
        <dbReference type="EMBL" id="GAA4421245.1"/>
    </source>
</evidence>
<gene>
    <name evidence="1" type="ORF">GCM10023090_10070</name>
</gene>
<dbReference type="SUPFAM" id="SSF69754">
    <property type="entry name" value="Ribosome binding protein Y (YfiA homologue)"/>
    <property type="match status" value="1"/>
</dbReference>
<accession>A0ABP8L409</accession>
<evidence type="ECO:0000313" key="2">
    <source>
        <dbReference type="Proteomes" id="UP001501788"/>
    </source>
</evidence>
<proteinExistence type="predicted"/>
<sequence>MQLMFKSRVRDAQPLRPWALARVSFVLRRLAWRAQTATVRLEDVDGPRHGLDKRCSVAIQSGDTPPVLVSATARDWTTALNIALARAAQTWKRLLQRQRDSRRRARSFARGQATALPRA</sequence>